<evidence type="ECO:0000256" key="4">
    <source>
        <dbReference type="ARBA" id="ARBA00023163"/>
    </source>
</evidence>
<evidence type="ECO:0000256" key="2">
    <source>
        <dbReference type="ARBA" id="ARBA00023015"/>
    </source>
</evidence>
<feature type="compositionally biased region" description="Basic and acidic residues" evidence="6">
    <location>
        <begin position="191"/>
        <end position="206"/>
    </location>
</feature>
<feature type="compositionally biased region" description="Low complexity" evidence="6">
    <location>
        <begin position="130"/>
        <end position="141"/>
    </location>
</feature>
<feature type="compositionally biased region" description="Polar residues" evidence="6">
    <location>
        <begin position="180"/>
        <end position="190"/>
    </location>
</feature>
<accession>A0AAN8V3P0</accession>
<keyword evidence="3" id="KW-0238">DNA-binding</keyword>
<feature type="region of interest" description="Disordered" evidence="6">
    <location>
        <begin position="180"/>
        <end position="228"/>
    </location>
</feature>
<feature type="domain" description="WRKY" evidence="7">
    <location>
        <begin position="240"/>
        <end position="306"/>
    </location>
</feature>
<evidence type="ECO:0000256" key="1">
    <source>
        <dbReference type="ARBA" id="ARBA00004123"/>
    </source>
</evidence>
<evidence type="ECO:0000259" key="7">
    <source>
        <dbReference type="PROSITE" id="PS50811"/>
    </source>
</evidence>
<evidence type="ECO:0000256" key="6">
    <source>
        <dbReference type="SAM" id="MobiDB-lite"/>
    </source>
</evidence>
<reference evidence="8 9" key="1">
    <citation type="submission" date="2023-12" db="EMBL/GenBank/DDBJ databases">
        <title>A high-quality genome assembly for Dillenia turbinata (Dilleniales).</title>
        <authorList>
            <person name="Chanderbali A."/>
        </authorList>
    </citation>
    <scope>NUCLEOTIDE SEQUENCE [LARGE SCALE GENOMIC DNA]</scope>
    <source>
        <strain evidence="8">LSX21</strain>
        <tissue evidence="8">Leaf</tissue>
    </source>
</reference>
<dbReference type="InterPro" id="IPR003657">
    <property type="entry name" value="WRKY_dom"/>
</dbReference>
<feature type="compositionally biased region" description="Basic and acidic residues" evidence="6">
    <location>
        <begin position="13"/>
        <end position="48"/>
    </location>
</feature>
<dbReference type="PROSITE" id="PS50811">
    <property type="entry name" value="WRKY"/>
    <property type="match status" value="1"/>
</dbReference>
<dbReference type="Pfam" id="PF03106">
    <property type="entry name" value="WRKY"/>
    <property type="match status" value="1"/>
</dbReference>
<evidence type="ECO:0000256" key="5">
    <source>
        <dbReference type="ARBA" id="ARBA00023242"/>
    </source>
</evidence>
<dbReference type="GO" id="GO:0043565">
    <property type="term" value="F:sequence-specific DNA binding"/>
    <property type="evidence" value="ECO:0007669"/>
    <property type="project" value="InterPro"/>
</dbReference>
<sequence length="591" mass="64464">MDAAFRISSYGDHLVKEQGRVESVDKDDATRKDEISKGIVITKRENSPKKPNPRGSSSTQKEKDEKLESTKAEIGEVREENQRLKMHLERTMKDYQKLQMQFYDIVKQEAKGSPPAAHADNQSKMEESELISLSLGRSSSDQSKKDEKIKNLGKNTDSEELKEGLTLALDCKFEASKTSLSESMQIPSTDKSFEDQPKEEMDETWHPNKIPKTMGSTGEEEVSQQPHIVKKARVSVRARCDLPTMNDGCQWRKYGQKIAKGNPCPRAYYRCTVAPSCPVRKQVQRCAEDMSILITTYEGTHNHSLHLAATAMASTTSAAASMLISGSTTSGQVLHQSPMGTTATSAPTSLNDLNFYLSDNSRSRPPYYLPTCSLAPSPSCPTITLDLTASSSSSSQPHFSRVLPSNFNTQFQRLASSTSLSFSSSETNSMPVSWGNGILTFATQPYNKSYTTPFNLARQAEENLYKNYMQKNGSLVNGQQYLPDTIAAATKAITSDPNFQSALAAAITSIMSNNGSGSTWGEPTQAINSTAHPSSTPKGSNIGCASSYLNNRQASTNSQPGSLVFLPTSLPFAASKSSSSSPGDNREAHIN</sequence>
<dbReference type="Gene3D" id="2.20.25.80">
    <property type="entry name" value="WRKY domain"/>
    <property type="match status" value="1"/>
</dbReference>
<gene>
    <name evidence="8" type="ORF">RJ641_014511</name>
</gene>
<dbReference type="InterPro" id="IPR036576">
    <property type="entry name" value="WRKY_dom_sf"/>
</dbReference>
<dbReference type="Proteomes" id="UP001370490">
    <property type="component" value="Unassembled WGS sequence"/>
</dbReference>
<keyword evidence="4" id="KW-0804">Transcription</keyword>
<evidence type="ECO:0000313" key="9">
    <source>
        <dbReference type="Proteomes" id="UP001370490"/>
    </source>
</evidence>
<protein>
    <submittedName>
        <fullName evidence="8">WRKY domain</fullName>
    </submittedName>
</protein>
<keyword evidence="5" id="KW-0539">Nucleus</keyword>
<feature type="region of interest" description="Disordered" evidence="6">
    <location>
        <begin position="109"/>
        <end position="152"/>
    </location>
</feature>
<feature type="region of interest" description="Disordered" evidence="6">
    <location>
        <begin position="516"/>
        <end position="539"/>
    </location>
</feature>
<evidence type="ECO:0000313" key="8">
    <source>
        <dbReference type="EMBL" id="KAK6920833.1"/>
    </source>
</evidence>
<evidence type="ECO:0000256" key="3">
    <source>
        <dbReference type="ARBA" id="ARBA00023125"/>
    </source>
</evidence>
<dbReference type="FunFam" id="2.20.25.80:FF:000002">
    <property type="entry name" value="probable WRKY transcription factor 31"/>
    <property type="match status" value="1"/>
</dbReference>
<dbReference type="GO" id="GO:0005634">
    <property type="term" value="C:nucleus"/>
    <property type="evidence" value="ECO:0007669"/>
    <property type="project" value="UniProtKB-SubCell"/>
</dbReference>
<proteinExistence type="predicted"/>
<feature type="compositionally biased region" description="Basic and acidic residues" evidence="6">
    <location>
        <begin position="142"/>
        <end position="152"/>
    </location>
</feature>
<keyword evidence="2" id="KW-0805">Transcription regulation</keyword>
<organism evidence="8 9">
    <name type="scientific">Dillenia turbinata</name>
    <dbReference type="NCBI Taxonomy" id="194707"/>
    <lineage>
        <taxon>Eukaryota</taxon>
        <taxon>Viridiplantae</taxon>
        <taxon>Streptophyta</taxon>
        <taxon>Embryophyta</taxon>
        <taxon>Tracheophyta</taxon>
        <taxon>Spermatophyta</taxon>
        <taxon>Magnoliopsida</taxon>
        <taxon>eudicotyledons</taxon>
        <taxon>Gunneridae</taxon>
        <taxon>Pentapetalae</taxon>
        <taxon>Dilleniales</taxon>
        <taxon>Dilleniaceae</taxon>
        <taxon>Dillenia</taxon>
    </lineage>
</organism>
<dbReference type="GO" id="GO:0003700">
    <property type="term" value="F:DNA-binding transcription factor activity"/>
    <property type="evidence" value="ECO:0007669"/>
    <property type="project" value="InterPro"/>
</dbReference>
<dbReference type="SMART" id="SM00774">
    <property type="entry name" value="WRKY"/>
    <property type="match status" value="1"/>
</dbReference>
<feature type="region of interest" description="Disordered" evidence="6">
    <location>
        <begin position="1"/>
        <end position="83"/>
    </location>
</feature>
<dbReference type="EMBL" id="JBAMMX010000020">
    <property type="protein sequence ID" value="KAK6920833.1"/>
    <property type="molecule type" value="Genomic_DNA"/>
</dbReference>
<feature type="compositionally biased region" description="Basic and acidic residues" evidence="6">
    <location>
        <begin position="60"/>
        <end position="83"/>
    </location>
</feature>
<name>A0AAN8V3P0_9MAGN</name>
<dbReference type="PANTHER" id="PTHR31429">
    <property type="entry name" value="WRKY TRANSCRIPTION FACTOR 36-RELATED"/>
    <property type="match status" value="1"/>
</dbReference>
<comment type="caution">
    <text evidence="8">The sequence shown here is derived from an EMBL/GenBank/DDBJ whole genome shotgun (WGS) entry which is preliminary data.</text>
</comment>
<keyword evidence="9" id="KW-1185">Reference proteome</keyword>
<dbReference type="InterPro" id="IPR044810">
    <property type="entry name" value="WRKY_plant"/>
</dbReference>
<dbReference type="PANTHER" id="PTHR31429:SF86">
    <property type="entry name" value="WRKY TRANSCRIPTION FACTOR 61-RELATED"/>
    <property type="match status" value="1"/>
</dbReference>
<comment type="subcellular location">
    <subcellularLocation>
        <location evidence="1">Nucleus</location>
    </subcellularLocation>
</comment>
<dbReference type="SUPFAM" id="SSF118290">
    <property type="entry name" value="WRKY DNA-binding domain"/>
    <property type="match status" value="1"/>
</dbReference>
<dbReference type="AlphaFoldDB" id="A0AAN8V3P0"/>